<dbReference type="Pfam" id="PF00535">
    <property type="entry name" value="Glycos_transf_2"/>
    <property type="match status" value="1"/>
</dbReference>
<feature type="domain" description="Glycosyltransferase 2-like" evidence="1">
    <location>
        <begin position="9"/>
        <end position="145"/>
    </location>
</feature>
<comment type="caution">
    <text evidence="2">The sequence shown here is derived from an EMBL/GenBank/DDBJ whole genome shotgun (WGS) entry which is preliminary data.</text>
</comment>
<dbReference type="EMBL" id="JAKZGP010000007">
    <property type="protein sequence ID" value="MCH7408645.1"/>
    <property type="molecule type" value="Genomic_DNA"/>
</dbReference>
<dbReference type="PANTHER" id="PTHR22916">
    <property type="entry name" value="GLYCOSYLTRANSFERASE"/>
    <property type="match status" value="1"/>
</dbReference>
<keyword evidence="3" id="KW-1185">Reference proteome</keyword>
<sequence length="324" mass="38543">MDSEKKLISILIPNYNKELFLRETLNSVLFQTHTNWECIIVDDHSTDNSWEILEEYANKDSRFEIYKRPLKLSKGATSCRNFALEQSKGEMIQYLDSDDILEHNKILNQLNCFQDYESILISNWEYFGRKDANKFLSKYKLEQYPESIISLFEILWNEQKFIPVFCFLIPRKLIQYNWRPNLLKNQDGDFFFNILMTCENIVYVKKSIGYYRVPDSNHISGIKSIAAFRSDFIVINSYERILKENEKNLKIVSGIIQNYVGFILRVLDKSPALAKLAWMRIVVLDPNFRMLKSEKMFFKYAKKIGFDFSLLIRIIYQKIRLKVK</sequence>
<dbReference type="RefSeq" id="WP_241346964.1">
    <property type="nucleotide sequence ID" value="NZ_JAKZGP010000007.1"/>
</dbReference>
<dbReference type="InterPro" id="IPR001173">
    <property type="entry name" value="Glyco_trans_2-like"/>
</dbReference>
<dbReference type="Proteomes" id="UP001165489">
    <property type="component" value="Unassembled WGS sequence"/>
</dbReference>
<dbReference type="Gene3D" id="3.90.550.10">
    <property type="entry name" value="Spore Coat Polysaccharide Biosynthesis Protein SpsA, Chain A"/>
    <property type="match status" value="1"/>
</dbReference>
<accession>A0ABS9UXG8</accession>
<evidence type="ECO:0000259" key="1">
    <source>
        <dbReference type="Pfam" id="PF00535"/>
    </source>
</evidence>
<evidence type="ECO:0000313" key="3">
    <source>
        <dbReference type="Proteomes" id="UP001165489"/>
    </source>
</evidence>
<dbReference type="InterPro" id="IPR029044">
    <property type="entry name" value="Nucleotide-diphossugar_trans"/>
</dbReference>
<dbReference type="SUPFAM" id="SSF53448">
    <property type="entry name" value="Nucleotide-diphospho-sugar transferases"/>
    <property type="match status" value="1"/>
</dbReference>
<gene>
    <name evidence="2" type="ORF">MM239_04505</name>
</gene>
<dbReference type="PANTHER" id="PTHR22916:SF3">
    <property type="entry name" value="UDP-GLCNAC:BETAGAL BETA-1,3-N-ACETYLGLUCOSAMINYLTRANSFERASE-LIKE PROTEIN 1"/>
    <property type="match status" value="1"/>
</dbReference>
<dbReference type="CDD" id="cd00761">
    <property type="entry name" value="Glyco_tranf_GTA_type"/>
    <property type="match status" value="1"/>
</dbReference>
<name>A0ABS9UXG8_9BACT</name>
<organism evidence="2 3">
    <name type="scientific">Belliella filtrata</name>
    <dbReference type="NCBI Taxonomy" id="2923435"/>
    <lineage>
        <taxon>Bacteria</taxon>
        <taxon>Pseudomonadati</taxon>
        <taxon>Bacteroidota</taxon>
        <taxon>Cytophagia</taxon>
        <taxon>Cytophagales</taxon>
        <taxon>Cyclobacteriaceae</taxon>
        <taxon>Belliella</taxon>
    </lineage>
</organism>
<evidence type="ECO:0000313" key="2">
    <source>
        <dbReference type="EMBL" id="MCH7408645.1"/>
    </source>
</evidence>
<reference evidence="2" key="1">
    <citation type="submission" date="2022-03" db="EMBL/GenBank/DDBJ databases">
        <title>De novo assembled genomes of Belliella spp. (Cyclobacteriaceae) strains.</title>
        <authorList>
            <person name="Szabo A."/>
            <person name="Korponai K."/>
            <person name="Felfoldi T."/>
        </authorList>
    </citation>
    <scope>NUCLEOTIDE SEQUENCE</scope>
    <source>
        <strain evidence="2">DSM 111904</strain>
    </source>
</reference>
<protein>
    <submittedName>
        <fullName evidence="2">Glycosyltransferase family 2 protein</fullName>
    </submittedName>
</protein>
<proteinExistence type="predicted"/>